<feature type="transmembrane region" description="Helical" evidence="7">
    <location>
        <begin position="29"/>
        <end position="51"/>
    </location>
</feature>
<feature type="transmembrane region" description="Helical" evidence="7">
    <location>
        <begin position="201"/>
        <end position="223"/>
    </location>
</feature>
<evidence type="ECO:0000256" key="7">
    <source>
        <dbReference type="RuleBase" id="RU363032"/>
    </source>
</evidence>
<feature type="transmembrane region" description="Helical" evidence="7">
    <location>
        <begin position="263"/>
        <end position="282"/>
    </location>
</feature>
<dbReference type="PANTHER" id="PTHR43744:SF12">
    <property type="entry name" value="ABC TRANSPORTER PERMEASE PROTEIN MG189-RELATED"/>
    <property type="match status" value="1"/>
</dbReference>
<dbReference type="PROSITE" id="PS50928">
    <property type="entry name" value="ABC_TM1"/>
    <property type="match status" value="1"/>
</dbReference>
<dbReference type="InterPro" id="IPR035906">
    <property type="entry name" value="MetI-like_sf"/>
</dbReference>
<evidence type="ECO:0000256" key="6">
    <source>
        <dbReference type="ARBA" id="ARBA00023136"/>
    </source>
</evidence>
<keyword evidence="10" id="KW-1185">Reference proteome</keyword>
<dbReference type="SUPFAM" id="SSF161098">
    <property type="entry name" value="MetI-like"/>
    <property type="match status" value="1"/>
</dbReference>
<feature type="transmembrane region" description="Helical" evidence="7">
    <location>
        <begin position="90"/>
        <end position="111"/>
    </location>
</feature>
<comment type="subcellular location">
    <subcellularLocation>
        <location evidence="1 7">Cell membrane</location>
        <topology evidence="1 7">Multi-pass membrane protein</topology>
    </subcellularLocation>
</comment>
<keyword evidence="3" id="KW-1003">Cell membrane</keyword>
<evidence type="ECO:0000259" key="8">
    <source>
        <dbReference type="PROSITE" id="PS50928"/>
    </source>
</evidence>
<feature type="transmembrane region" description="Helical" evidence="7">
    <location>
        <begin position="160"/>
        <end position="180"/>
    </location>
</feature>
<proteinExistence type="inferred from homology"/>
<keyword evidence="6 7" id="KW-0472">Membrane</keyword>
<dbReference type="PATRIC" id="fig|1131935.3.peg.374"/>
<organism evidence="9 10">
    <name type="scientific">Paenibacillus dendritiformis C454</name>
    <dbReference type="NCBI Taxonomy" id="1131935"/>
    <lineage>
        <taxon>Bacteria</taxon>
        <taxon>Bacillati</taxon>
        <taxon>Bacillota</taxon>
        <taxon>Bacilli</taxon>
        <taxon>Bacillales</taxon>
        <taxon>Paenibacillaceae</taxon>
        <taxon>Paenibacillus</taxon>
    </lineage>
</organism>
<feature type="transmembrane region" description="Helical" evidence="7">
    <location>
        <begin position="123"/>
        <end position="148"/>
    </location>
</feature>
<evidence type="ECO:0000313" key="10">
    <source>
        <dbReference type="Proteomes" id="UP000003900"/>
    </source>
</evidence>
<keyword evidence="4 7" id="KW-0812">Transmembrane</keyword>
<gene>
    <name evidence="9" type="ORF">PDENDC454_01885</name>
</gene>
<feature type="domain" description="ABC transmembrane type-1" evidence="8">
    <location>
        <begin position="91"/>
        <end position="282"/>
    </location>
</feature>
<keyword evidence="2 7" id="KW-0813">Transport</keyword>
<comment type="similarity">
    <text evidence="7">Belongs to the binding-protein-dependent transport system permease family.</text>
</comment>
<dbReference type="EMBL" id="AHKH01000003">
    <property type="protein sequence ID" value="EHQ64068.1"/>
    <property type="molecule type" value="Genomic_DNA"/>
</dbReference>
<comment type="caution">
    <text evidence="9">The sequence shown here is derived from an EMBL/GenBank/DDBJ whole genome shotgun (WGS) entry which is preliminary data.</text>
</comment>
<dbReference type="CDD" id="cd06261">
    <property type="entry name" value="TM_PBP2"/>
    <property type="match status" value="1"/>
</dbReference>
<name>H3SA44_9BACL</name>
<evidence type="ECO:0000256" key="2">
    <source>
        <dbReference type="ARBA" id="ARBA00022448"/>
    </source>
</evidence>
<sequence>MSSIGNPAVPGGPVNPLPSMRRSRRASRALIAAVLSVGSLVMIVPFLWMLITSFDWGARLNIPFPPRLVPREFSIRTFEVAFLNIDMLKYIFNSILVAGGVIAVSLLSALLSGYALSKIRFRGAGVVLVLALSTMMIPFEMTMIPQYLLFNNLGLLDTYWAFYLPALNYAFGTFLAKQFMDQLPGTLREAAIIDGANEWRVFWRVYFPLCTPIVATIIILQFLGVWNDLLWPLLVLSDAAKYTIQLGLAMFTYNQGLNRMPAIIMAATTVSLLPVLVLYLFLQRYIVESIALTGIKQ</sequence>
<dbReference type="GO" id="GO:0055085">
    <property type="term" value="P:transmembrane transport"/>
    <property type="evidence" value="ECO:0007669"/>
    <property type="project" value="InterPro"/>
</dbReference>
<evidence type="ECO:0000256" key="4">
    <source>
        <dbReference type="ARBA" id="ARBA00022692"/>
    </source>
</evidence>
<accession>H3SA44</accession>
<evidence type="ECO:0000256" key="1">
    <source>
        <dbReference type="ARBA" id="ARBA00004651"/>
    </source>
</evidence>
<keyword evidence="5 7" id="KW-1133">Transmembrane helix</keyword>
<evidence type="ECO:0000313" key="9">
    <source>
        <dbReference type="EMBL" id="EHQ64068.1"/>
    </source>
</evidence>
<dbReference type="Gene3D" id="1.10.3720.10">
    <property type="entry name" value="MetI-like"/>
    <property type="match status" value="1"/>
</dbReference>
<dbReference type="Proteomes" id="UP000003900">
    <property type="component" value="Unassembled WGS sequence"/>
</dbReference>
<dbReference type="InterPro" id="IPR000515">
    <property type="entry name" value="MetI-like"/>
</dbReference>
<dbReference type="GO" id="GO:0005886">
    <property type="term" value="C:plasma membrane"/>
    <property type="evidence" value="ECO:0007669"/>
    <property type="project" value="UniProtKB-SubCell"/>
</dbReference>
<protein>
    <submittedName>
        <fullName evidence="9">Binding-protein-dependent transport systems inner membrane component</fullName>
    </submittedName>
</protein>
<dbReference type="STRING" id="1131935.PDENDC454_01885"/>
<dbReference type="AlphaFoldDB" id="H3SA44"/>
<evidence type="ECO:0000256" key="3">
    <source>
        <dbReference type="ARBA" id="ARBA00022475"/>
    </source>
</evidence>
<dbReference type="PANTHER" id="PTHR43744">
    <property type="entry name" value="ABC TRANSPORTER PERMEASE PROTEIN MG189-RELATED-RELATED"/>
    <property type="match status" value="1"/>
</dbReference>
<evidence type="ECO:0000256" key="5">
    <source>
        <dbReference type="ARBA" id="ARBA00022989"/>
    </source>
</evidence>
<dbReference type="Pfam" id="PF00528">
    <property type="entry name" value="BPD_transp_1"/>
    <property type="match status" value="1"/>
</dbReference>
<reference evidence="9 10" key="1">
    <citation type="journal article" date="2012" name="J. Bacteriol.">
        <title>Genome Sequence of the Pattern-Forming Social Bacterium Paenibacillus dendritiformis C454 Chiral Morphotype.</title>
        <authorList>
            <person name="Sirota-Madi A."/>
            <person name="Olender T."/>
            <person name="Helman Y."/>
            <person name="Brainis I."/>
            <person name="Finkelshtein A."/>
            <person name="Roth D."/>
            <person name="Hagai E."/>
            <person name="Leshkowitz D."/>
            <person name="Brodsky L."/>
            <person name="Galatenko V."/>
            <person name="Nikolaev V."/>
            <person name="Gutnick D.L."/>
            <person name="Lancet D."/>
            <person name="Ben-Jacob E."/>
        </authorList>
    </citation>
    <scope>NUCLEOTIDE SEQUENCE [LARGE SCALE GENOMIC DNA]</scope>
    <source>
        <strain evidence="9 10">C454</strain>
    </source>
</reference>